<accession>A0ACC3ZA25</accession>
<reference evidence="1 2" key="1">
    <citation type="journal article" date="2020" name="Phytopathology">
        <title>Genome Sequence Resources of Colletotrichum truncatum, C. plurivorum, C. musicola, and C. sojae: Four Species Pathogenic to Soybean (Glycine max).</title>
        <authorList>
            <person name="Rogerio F."/>
            <person name="Boufleur T.R."/>
            <person name="Ciampi-Guillardi M."/>
            <person name="Sukno S.A."/>
            <person name="Thon M.R."/>
            <person name="Massola Junior N.S."/>
            <person name="Baroncelli R."/>
        </authorList>
    </citation>
    <scope>NUCLEOTIDE SEQUENCE [LARGE SCALE GENOMIC DNA]</scope>
    <source>
        <strain evidence="1 2">CMES1059</strain>
    </source>
</reference>
<name>A0ACC3ZA25_COLTU</name>
<proteinExistence type="predicted"/>
<dbReference type="Proteomes" id="UP000805649">
    <property type="component" value="Unassembled WGS sequence"/>
</dbReference>
<evidence type="ECO:0000313" key="2">
    <source>
        <dbReference type="Proteomes" id="UP000805649"/>
    </source>
</evidence>
<gene>
    <name evidence="1" type="ORF">CTRU02_203703</name>
</gene>
<sequence>MTKDKKLGRMSTTSEKRRSFIPGGSSSANNTSGGSNSNAGSSSTSSNKSPGGSSTHILHTSNPRNSSVASAAAAAANIIAPPPRAHHAPASSSTPLNPDDAGTSRESSGKDAKDKDSRSKDTSSGSGGTTAVNMTSSSSSGGGGSGGNTSILLKDKDARIAHLERELEIMEQEFTRELDKLSQNESETAVFWQAKHSDLNQQFLRADADLRMLRQEGETRDADRDALRREVGELRAQVRGLKEFVSTSTRMSGQTSDEVFCEGMARLGNGLQNWIIVNFRRAKLDIAGADEEAREELGRLVPMYADLEATAKVHMLQSLVSKLLVDSVFNYYFFGLPKEQADQFKAMEETLASYVESPEALNNWRSSTLALIQREAEAKMQTETSAAMESVIARVNGILDAVTDVKATEARDTALRALVGSAADLARQLAVQKAVFRIHMPDIVPHQQTKFDAATMEDIGGEDEEALAQRDIACVTFPGIIKRGDENGGHMQYENVIAKARVLCSPE</sequence>
<protein>
    <submittedName>
        <fullName evidence="1">Uncharacterized protein</fullName>
    </submittedName>
</protein>
<dbReference type="EMBL" id="VUJX02000002">
    <property type="protein sequence ID" value="KAL0940940.1"/>
    <property type="molecule type" value="Genomic_DNA"/>
</dbReference>
<evidence type="ECO:0000313" key="1">
    <source>
        <dbReference type="EMBL" id="KAL0940940.1"/>
    </source>
</evidence>
<comment type="caution">
    <text evidence="1">The sequence shown here is derived from an EMBL/GenBank/DDBJ whole genome shotgun (WGS) entry which is preliminary data.</text>
</comment>
<keyword evidence="2" id="KW-1185">Reference proteome</keyword>
<organism evidence="1 2">
    <name type="scientific">Colletotrichum truncatum</name>
    <name type="common">Anthracnose fungus</name>
    <name type="synonym">Colletotrichum capsici</name>
    <dbReference type="NCBI Taxonomy" id="5467"/>
    <lineage>
        <taxon>Eukaryota</taxon>
        <taxon>Fungi</taxon>
        <taxon>Dikarya</taxon>
        <taxon>Ascomycota</taxon>
        <taxon>Pezizomycotina</taxon>
        <taxon>Sordariomycetes</taxon>
        <taxon>Hypocreomycetidae</taxon>
        <taxon>Glomerellales</taxon>
        <taxon>Glomerellaceae</taxon>
        <taxon>Colletotrichum</taxon>
        <taxon>Colletotrichum truncatum species complex</taxon>
    </lineage>
</organism>